<feature type="compositionally biased region" description="Polar residues" evidence="1">
    <location>
        <begin position="102"/>
        <end position="129"/>
    </location>
</feature>
<dbReference type="Proteomes" id="UP001174677">
    <property type="component" value="Chromosome 17"/>
</dbReference>
<gene>
    <name evidence="2" type="ORF">P3X46_030552</name>
</gene>
<evidence type="ECO:0000313" key="2">
    <source>
        <dbReference type="EMBL" id="KAJ9139856.1"/>
    </source>
</evidence>
<dbReference type="InterPro" id="IPR039326">
    <property type="entry name" value="Patronus"/>
</dbReference>
<protein>
    <recommendedName>
        <fullName evidence="4">DUF3741 domain-containing protein</fullName>
    </recommendedName>
</protein>
<reference evidence="2" key="1">
    <citation type="journal article" date="2023" name="Plant Biotechnol. J.">
        <title>Chromosome-level wild Hevea brasiliensis genome provides new tools for genomic-assisted breeding and valuable loci to elevate rubber yield.</title>
        <authorList>
            <person name="Cheng H."/>
            <person name="Song X."/>
            <person name="Hu Y."/>
            <person name="Wu T."/>
            <person name="Yang Q."/>
            <person name="An Z."/>
            <person name="Feng S."/>
            <person name="Deng Z."/>
            <person name="Wu W."/>
            <person name="Zeng X."/>
            <person name="Tu M."/>
            <person name="Wang X."/>
            <person name="Huang H."/>
        </authorList>
    </citation>
    <scope>NUCLEOTIDE SEQUENCE</scope>
    <source>
        <strain evidence="2">MT/VB/25A 57/8</strain>
    </source>
</reference>
<feature type="region of interest" description="Disordered" evidence="1">
    <location>
        <begin position="94"/>
        <end position="138"/>
    </location>
</feature>
<accession>A0ABQ9KHL4</accession>
<comment type="caution">
    <text evidence="2">The sequence shown here is derived from an EMBL/GenBank/DDBJ whole genome shotgun (WGS) entry which is preliminary data.</text>
</comment>
<dbReference type="PANTHER" id="PTHR35125:SF2">
    <property type="entry name" value="PROTEIN PATRONUS 2-LIKE"/>
    <property type="match status" value="1"/>
</dbReference>
<evidence type="ECO:0008006" key="4">
    <source>
        <dbReference type="Google" id="ProtNLM"/>
    </source>
</evidence>
<dbReference type="PANTHER" id="PTHR35125">
    <property type="entry name" value="NEURON NAVIGATOR 1-LIKE-RELATED"/>
    <property type="match status" value="1"/>
</dbReference>
<proteinExistence type="predicted"/>
<name>A0ABQ9KHL4_HEVBR</name>
<evidence type="ECO:0000313" key="3">
    <source>
        <dbReference type="Proteomes" id="UP001174677"/>
    </source>
</evidence>
<sequence>MPNLKIFHEKLSTKLRCSERVGDVGDWLNNTGRRSKKLEPIHYHVGWKTNVSKAPRKEVLGDLSNSLKPSLNRASKKQNSSIFSLSEKETGAFQNALDVPKQKSTSKASGKVQTSGRKALSDISNSGKPNRNEESKNCNAKLSVVAEESIDANAIAEETFLHNHQECIKAQARSMGLDQFLETIGLDNVFSKRQANHMSIKFMFQAQSPQRHLKMEEMKEQLFEDGSWIHNMSSKLDSPPACSTPKSARHYMRLDYNFKLLESP</sequence>
<evidence type="ECO:0000256" key="1">
    <source>
        <dbReference type="SAM" id="MobiDB-lite"/>
    </source>
</evidence>
<dbReference type="EMBL" id="JARPOI010000017">
    <property type="protein sequence ID" value="KAJ9139856.1"/>
    <property type="molecule type" value="Genomic_DNA"/>
</dbReference>
<keyword evidence="3" id="KW-1185">Reference proteome</keyword>
<organism evidence="2 3">
    <name type="scientific">Hevea brasiliensis</name>
    <name type="common">Para rubber tree</name>
    <name type="synonym">Siphonia brasiliensis</name>
    <dbReference type="NCBI Taxonomy" id="3981"/>
    <lineage>
        <taxon>Eukaryota</taxon>
        <taxon>Viridiplantae</taxon>
        <taxon>Streptophyta</taxon>
        <taxon>Embryophyta</taxon>
        <taxon>Tracheophyta</taxon>
        <taxon>Spermatophyta</taxon>
        <taxon>Magnoliopsida</taxon>
        <taxon>eudicotyledons</taxon>
        <taxon>Gunneridae</taxon>
        <taxon>Pentapetalae</taxon>
        <taxon>rosids</taxon>
        <taxon>fabids</taxon>
        <taxon>Malpighiales</taxon>
        <taxon>Euphorbiaceae</taxon>
        <taxon>Crotonoideae</taxon>
        <taxon>Micrandreae</taxon>
        <taxon>Hevea</taxon>
    </lineage>
</organism>